<dbReference type="PANTHER" id="PTHR11076">
    <property type="entry name" value="DNA REPAIR POLYMERASE UMUC / TRANSFERASE FAMILY MEMBER"/>
    <property type="match status" value="1"/>
</dbReference>
<keyword evidence="14 16" id="KW-0234">DNA repair</keyword>
<organism evidence="18 19">
    <name type="scientific">Apibacter adventoris</name>
    <dbReference type="NCBI Taxonomy" id="1679466"/>
    <lineage>
        <taxon>Bacteria</taxon>
        <taxon>Pseudomonadati</taxon>
        <taxon>Bacteroidota</taxon>
        <taxon>Flavobacteriia</taxon>
        <taxon>Flavobacteriales</taxon>
        <taxon>Weeksellaceae</taxon>
        <taxon>Apibacter</taxon>
    </lineage>
</organism>
<dbReference type="GO" id="GO:0009432">
    <property type="term" value="P:SOS response"/>
    <property type="evidence" value="ECO:0007669"/>
    <property type="project" value="TreeGrafter"/>
</dbReference>
<evidence type="ECO:0000256" key="7">
    <source>
        <dbReference type="ARBA" id="ARBA00022695"/>
    </source>
</evidence>
<dbReference type="InterPro" id="IPR043128">
    <property type="entry name" value="Rev_trsase/Diguanyl_cyclase"/>
</dbReference>
<evidence type="ECO:0000256" key="1">
    <source>
        <dbReference type="ARBA" id="ARBA00004496"/>
    </source>
</evidence>
<dbReference type="OrthoDB" id="9808813at2"/>
<evidence type="ECO:0000256" key="9">
    <source>
        <dbReference type="ARBA" id="ARBA00022723"/>
    </source>
</evidence>
<dbReference type="EC" id="2.7.7.7" evidence="16"/>
<dbReference type="NCBIfam" id="NF010731">
    <property type="entry name" value="PRK14133.1"/>
    <property type="match status" value="1"/>
</dbReference>
<evidence type="ECO:0000256" key="8">
    <source>
        <dbReference type="ARBA" id="ARBA00022705"/>
    </source>
</evidence>
<comment type="catalytic activity">
    <reaction evidence="15 16">
        <text>DNA(n) + a 2'-deoxyribonucleoside 5'-triphosphate = DNA(n+1) + diphosphate</text>
        <dbReference type="Rhea" id="RHEA:22508"/>
        <dbReference type="Rhea" id="RHEA-COMP:17339"/>
        <dbReference type="Rhea" id="RHEA-COMP:17340"/>
        <dbReference type="ChEBI" id="CHEBI:33019"/>
        <dbReference type="ChEBI" id="CHEBI:61560"/>
        <dbReference type="ChEBI" id="CHEBI:173112"/>
        <dbReference type="EC" id="2.7.7.7"/>
    </reaction>
</comment>
<keyword evidence="9 16" id="KW-0479">Metal-binding</keyword>
<keyword evidence="4 16" id="KW-0515">Mutator protein</keyword>
<evidence type="ECO:0000313" key="19">
    <source>
        <dbReference type="Proteomes" id="UP000238042"/>
    </source>
</evidence>
<keyword evidence="7 16" id="KW-0548">Nucleotidyltransferase</keyword>
<dbReference type="GO" id="GO:0003887">
    <property type="term" value="F:DNA-directed DNA polymerase activity"/>
    <property type="evidence" value="ECO:0007669"/>
    <property type="project" value="UniProtKB-UniRule"/>
</dbReference>
<dbReference type="FunFam" id="3.30.1490.100:FF:000004">
    <property type="entry name" value="DNA polymerase IV"/>
    <property type="match status" value="1"/>
</dbReference>
<evidence type="ECO:0000256" key="4">
    <source>
        <dbReference type="ARBA" id="ARBA00022457"/>
    </source>
</evidence>
<dbReference type="Gene3D" id="3.30.70.270">
    <property type="match status" value="1"/>
</dbReference>
<comment type="cofactor">
    <cofactor evidence="16">
        <name>Mg(2+)</name>
        <dbReference type="ChEBI" id="CHEBI:18420"/>
    </cofactor>
    <text evidence="16">Binds 2 magnesium ions per subunit.</text>
</comment>
<dbReference type="FunFam" id="3.40.1170.60:FF:000001">
    <property type="entry name" value="DNA polymerase IV"/>
    <property type="match status" value="1"/>
</dbReference>
<protein>
    <recommendedName>
        <fullName evidence="16">DNA polymerase IV</fullName>
        <shortName evidence="16">Pol IV</shortName>
        <ecNumber evidence="16">2.7.7.7</ecNumber>
    </recommendedName>
</protein>
<dbReference type="Proteomes" id="UP000238042">
    <property type="component" value="Unassembled WGS sequence"/>
</dbReference>
<dbReference type="Pfam" id="PF00817">
    <property type="entry name" value="IMS"/>
    <property type="match status" value="1"/>
</dbReference>
<dbReference type="PROSITE" id="PS50173">
    <property type="entry name" value="UMUC"/>
    <property type="match status" value="1"/>
</dbReference>
<dbReference type="InterPro" id="IPR043502">
    <property type="entry name" value="DNA/RNA_pol_sf"/>
</dbReference>
<proteinExistence type="inferred from homology"/>
<name>A0A2S8A7P3_9FLAO</name>
<reference evidence="18 19" key="1">
    <citation type="submission" date="2018-02" db="EMBL/GenBank/DDBJ databases">
        <title>Genome sequences of Apibacter spp., gut symbionts of Asian honey bees.</title>
        <authorList>
            <person name="Kwong W.K."/>
            <person name="Steele M.I."/>
            <person name="Moran N.A."/>
        </authorList>
    </citation>
    <scope>NUCLEOTIDE SEQUENCE [LARGE SCALE GENOMIC DNA]</scope>
    <source>
        <strain evidence="19">wkB301</strain>
    </source>
</reference>
<dbReference type="CDD" id="cd03586">
    <property type="entry name" value="PolY_Pol_IV_kappa"/>
    <property type="match status" value="1"/>
</dbReference>
<evidence type="ECO:0000256" key="14">
    <source>
        <dbReference type="ARBA" id="ARBA00023204"/>
    </source>
</evidence>
<keyword evidence="11 16" id="KW-0460">Magnesium</keyword>
<dbReference type="GO" id="GO:0005829">
    <property type="term" value="C:cytosol"/>
    <property type="evidence" value="ECO:0007669"/>
    <property type="project" value="TreeGrafter"/>
</dbReference>
<keyword evidence="10 16" id="KW-0227">DNA damage</keyword>
<dbReference type="GO" id="GO:0042276">
    <property type="term" value="P:error-prone translesion synthesis"/>
    <property type="evidence" value="ECO:0007669"/>
    <property type="project" value="TreeGrafter"/>
</dbReference>
<keyword evidence="19" id="KW-1185">Reference proteome</keyword>
<dbReference type="Pfam" id="PF11799">
    <property type="entry name" value="IMS_C"/>
    <property type="match status" value="1"/>
</dbReference>
<keyword evidence="12 16" id="KW-0239">DNA-directed DNA polymerase</keyword>
<dbReference type="SUPFAM" id="SSF100879">
    <property type="entry name" value="Lesion bypass DNA polymerase (Y-family), little finger domain"/>
    <property type="match status" value="1"/>
</dbReference>
<dbReference type="HAMAP" id="MF_01113">
    <property type="entry name" value="DNApol_IV"/>
    <property type="match status" value="1"/>
</dbReference>
<keyword evidence="5 16" id="KW-0963">Cytoplasm</keyword>
<dbReference type="InterPro" id="IPR001126">
    <property type="entry name" value="UmuC"/>
</dbReference>
<feature type="binding site" evidence="16">
    <location>
        <position position="8"/>
    </location>
    <ligand>
        <name>Mg(2+)</name>
        <dbReference type="ChEBI" id="CHEBI:18420"/>
    </ligand>
</feature>
<dbReference type="InterPro" id="IPR022880">
    <property type="entry name" value="DNApol_IV"/>
</dbReference>
<comment type="subunit">
    <text evidence="3 16">Monomer.</text>
</comment>
<feature type="active site" evidence="16">
    <location>
        <position position="103"/>
    </location>
</feature>
<comment type="caution">
    <text evidence="18">The sequence shown here is derived from an EMBL/GenBank/DDBJ whole genome shotgun (WGS) entry which is preliminary data.</text>
</comment>
<dbReference type="PANTHER" id="PTHR11076:SF33">
    <property type="entry name" value="DNA POLYMERASE KAPPA"/>
    <property type="match status" value="1"/>
</dbReference>
<comment type="similarity">
    <text evidence="2 16">Belongs to the DNA polymerase type-Y family.</text>
</comment>
<dbReference type="RefSeq" id="WP_105247737.1">
    <property type="nucleotide sequence ID" value="NZ_PSZM01000046.1"/>
</dbReference>
<dbReference type="GO" id="GO:0006261">
    <property type="term" value="P:DNA-templated DNA replication"/>
    <property type="evidence" value="ECO:0007669"/>
    <property type="project" value="UniProtKB-UniRule"/>
</dbReference>
<keyword evidence="8 16" id="KW-0235">DNA replication</keyword>
<evidence type="ECO:0000256" key="5">
    <source>
        <dbReference type="ARBA" id="ARBA00022490"/>
    </source>
</evidence>
<sequence>MRKIIHIDMDAFFASIEQRDNEEYRGKPLAVGYSGERGVVAAASYEARKYGVRSAMSSKLAQQKCPELIFAPSRFEVYKKVSQQIRDIFFQYTDLVEPLSLDEAFLDVTQNHKNMEFAMDIAKEIKEKILLETSLTASAGVSFNKFLAKIASDYNKPNGLFIITPQKSEKFIEKLTIEKFFGIGKKTAEKMHRLGINTGWDLKQKTEEELINWFGKIGKQYYLNARGKDNREVNPNRIRKSLGAENTFMYDTDSLPKLYKELGIIAQEVIQRVKKSSFKGKTVTLKIKYSDFKLISKSKTHITYINEYTLLYKIALELLSEVELYNKVRLIGLSIKNSEIKTEQFIKEGYQFKIPFKEFK</sequence>
<evidence type="ECO:0000259" key="17">
    <source>
        <dbReference type="PROSITE" id="PS50173"/>
    </source>
</evidence>
<dbReference type="EMBL" id="PSZM01000046">
    <property type="protein sequence ID" value="PQL90594.1"/>
    <property type="molecule type" value="Genomic_DNA"/>
</dbReference>
<dbReference type="AlphaFoldDB" id="A0A2S8A7P3"/>
<dbReference type="Gene3D" id="3.30.1490.100">
    <property type="entry name" value="DNA polymerase, Y-family, little finger domain"/>
    <property type="match status" value="1"/>
</dbReference>
<evidence type="ECO:0000256" key="3">
    <source>
        <dbReference type="ARBA" id="ARBA00011245"/>
    </source>
</evidence>
<dbReference type="InterPro" id="IPR050116">
    <property type="entry name" value="DNA_polymerase-Y"/>
</dbReference>
<dbReference type="Pfam" id="PF21999">
    <property type="entry name" value="IMS_HHH_1"/>
    <property type="match status" value="1"/>
</dbReference>
<feature type="binding site" evidence="16">
    <location>
        <position position="102"/>
    </location>
    <ligand>
        <name>Mg(2+)</name>
        <dbReference type="ChEBI" id="CHEBI:18420"/>
    </ligand>
</feature>
<evidence type="ECO:0000256" key="12">
    <source>
        <dbReference type="ARBA" id="ARBA00022932"/>
    </source>
</evidence>
<evidence type="ECO:0000256" key="13">
    <source>
        <dbReference type="ARBA" id="ARBA00023125"/>
    </source>
</evidence>
<keyword evidence="13 16" id="KW-0238">DNA-binding</keyword>
<feature type="domain" description="UmuC" evidence="17">
    <location>
        <begin position="4"/>
        <end position="184"/>
    </location>
</feature>
<accession>A0A2S8A7P3</accession>
<evidence type="ECO:0000256" key="16">
    <source>
        <dbReference type="HAMAP-Rule" id="MF_01113"/>
    </source>
</evidence>
<evidence type="ECO:0000256" key="11">
    <source>
        <dbReference type="ARBA" id="ARBA00022842"/>
    </source>
</evidence>
<dbReference type="GO" id="GO:0006281">
    <property type="term" value="P:DNA repair"/>
    <property type="evidence" value="ECO:0007669"/>
    <property type="project" value="UniProtKB-UniRule"/>
</dbReference>
<keyword evidence="6 16" id="KW-0808">Transferase</keyword>
<dbReference type="GO" id="GO:0000287">
    <property type="term" value="F:magnesium ion binding"/>
    <property type="evidence" value="ECO:0007669"/>
    <property type="project" value="UniProtKB-UniRule"/>
</dbReference>
<evidence type="ECO:0000256" key="10">
    <source>
        <dbReference type="ARBA" id="ARBA00022763"/>
    </source>
</evidence>
<dbReference type="Gene3D" id="3.40.1170.60">
    <property type="match status" value="1"/>
</dbReference>
<dbReference type="InterPro" id="IPR036775">
    <property type="entry name" value="DNA_pol_Y-fam_lit_finger_sf"/>
</dbReference>
<dbReference type="Gene3D" id="1.10.150.20">
    <property type="entry name" value="5' to 3' exonuclease, C-terminal subdomain"/>
    <property type="match status" value="1"/>
</dbReference>
<feature type="site" description="Substrate discrimination" evidence="16">
    <location>
        <position position="13"/>
    </location>
</feature>
<evidence type="ECO:0000313" key="18">
    <source>
        <dbReference type="EMBL" id="PQL90594.1"/>
    </source>
</evidence>
<evidence type="ECO:0000256" key="2">
    <source>
        <dbReference type="ARBA" id="ARBA00010945"/>
    </source>
</evidence>
<comment type="subcellular location">
    <subcellularLocation>
        <location evidence="1 16">Cytoplasm</location>
    </subcellularLocation>
</comment>
<gene>
    <name evidence="16" type="primary">dinB</name>
    <name evidence="18" type="ORF">C4S77_12010</name>
</gene>
<dbReference type="InterPro" id="IPR017961">
    <property type="entry name" value="DNA_pol_Y-fam_little_finger"/>
</dbReference>
<evidence type="ECO:0000256" key="6">
    <source>
        <dbReference type="ARBA" id="ARBA00022679"/>
    </source>
</evidence>
<dbReference type="NCBIfam" id="NF002677">
    <property type="entry name" value="PRK02406.1"/>
    <property type="match status" value="1"/>
</dbReference>
<dbReference type="GO" id="GO:0003684">
    <property type="term" value="F:damaged DNA binding"/>
    <property type="evidence" value="ECO:0007669"/>
    <property type="project" value="InterPro"/>
</dbReference>
<comment type="function">
    <text evidence="16">Poorly processive, error-prone DNA polymerase involved in untargeted mutagenesis. Copies undamaged DNA at stalled replication forks, which arise in vivo from mismatched or misaligned primer ends. These misaligned primers can be extended by PolIV. Exhibits no 3'-5' exonuclease (proofreading) activity. May be involved in translesional synthesis, in conjunction with the beta clamp from PolIII.</text>
</comment>
<dbReference type="SUPFAM" id="SSF56672">
    <property type="entry name" value="DNA/RNA polymerases"/>
    <property type="match status" value="1"/>
</dbReference>
<dbReference type="InterPro" id="IPR053848">
    <property type="entry name" value="IMS_HHH_1"/>
</dbReference>
<evidence type="ECO:0000256" key="15">
    <source>
        <dbReference type="ARBA" id="ARBA00049244"/>
    </source>
</evidence>